<keyword evidence="3" id="KW-1185">Reference proteome</keyword>
<feature type="compositionally biased region" description="Polar residues" evidence="1">
    <location>
        <begin position="74"/>
        <end position="84"/>
    </location>
</feature>
<dbReference type="EMBL" id="LWDX02045987">
    <property type="protein sequence ID" value="OEL22219.1"/>
    <property type="molecule type" value="Genomic_DNA"/>
</dbReference>
<protein>
    <submittedName>
        <fullName evidence="2">Uncharacterized protein</fullName>
    </submittedName>
</protein>
<evidence type="ECO:0000313" key="3">
    <source>
        <dbReference type="Proteomes" id="UP000095767"/>
    </source>
</evidence>
<evidence type="ECO:0000313" key="2">
    <source>
        <dbReference type="EMBL" id="OEL22219.1"/>
    </source>
</evidence>
<sequence length="84" mass="9110">MPIRFFHLLEELFSDESQADGSLAADHTTVNVPDDSDSGTIARHSSKIDLDGKPSSKKRKCEKSDFKKSAKAKVSTNDVAASIT</sequence>
<dbReference type="OrthoDB" id="692892at2759"/>
<evidence type="ECO:0000256" key="1">
    <source>
        <dbReference type="SAM" id="MobiDB-lite"/>
    </source>
</evidence>
<feature type="region of interest" description="Disordered" evidence="1">
    <location>
        <begin position="24"/>
        <end position="84"/>
    </location>
</feature>
<proteinExistence type="predicted"/>
<gene>
    <name evidence="2" type="ORF">BAE44_0016764</name>
</gene>
<name>A0A1E5VAQ5_9POAL</name>
<comment type="caution">
    <text evidence="2">The sequence shown here is derived from an EMBL/GenBank/DDBJ whole genome shotgun (WGS) entry which is preliminary data.</text>
</comment>
<accession>A0A1E5VAQ5</accession>
<dbReference type="AlphaFoldDB" id="A0A1E5VAQ5"/>
<organism evidence="2 3">
    <name type="scientific">Dichanthelium oligosanthes</name>
    <dbReference type="NCBI Taxonomy" id="888268"/>
    <lineage>
        <taxon>Eukaryota</taxon>
        <taxon>Viridiplantae</taxon>
        <taxon>Streptophyta</taxon>
        <taxon>Embryophyta</taxon>
        <taxon>Tracheophyta</taxon>
        <taxon>Spermatophyta</taxon>
        <taxon>Magnoliopsida</taxon>
        <taxon>Liliopsida</taxon>
        <taxon>Poales</taxon>
        <taxon>Poaceae</taxon>
        <taxon>PACMAD clade</taxon>
        <taxon>Panicoideae</taxon>
        <taxon>Panicodae</taxon>
        <taxon>Paniceae</taxon>
        <taxon>Dichantheliinae</taxon>
        <taxon>Dichanthelium</taxon>
    </lineage>
</organism>
<dbReference type="Proteomes" id="UP000095767">
    <property type="component" value="Unassembled WGS sequence"/>
</dbReference>
<reference evidence="2 3" key="1">
    <citation type="submission" date="2016-09" db="EMBL/GenBank/DDBJ databases">
        <title>The draft genome of Dichanthelium oligosanthes: A C3 panicoid grass species.</title>
        <authorList>
            <person name="Studer A.J."/>
            <person name="Schnable J.C."/>
            <person name="Brutnell T.P."/>
        </authorList>
    </citation>
    <scope>NUCLEOTIDE SEQUENCE [LARGE SCALE GENOMIC DNA]</scope>
    <source>
        <strain evidence="3">cv. Kellogg 1175</strain>
        <tissue evidence="2">Leaf</tissue>
    </source>
</reference>